<proteinExistence type="predicted"/>
<reference evidence="2 3" key="1">
    <citation type="submission" date="2016-05" db="EMBL/GenBank/DDBJ databases">
        <title>Comparative genomics of biotechnologically important yeasts.</title>
        <authorList>
            <consortium name="DOE Joint Genome Institute"/>
            <person name="Riley R."/>
            <person name="Haridas S."/>
            <person name="Wolfe K.H."/>
            <person name="Lopes M.R."/>
            <person name="Hittinger C.T."/>
            <person name="Goker M."/>
            <person name="Salamov A."/>
            <person name="Wisecaver J."/>
            <person name="Long T.M."/>
            <person name="Aerts A.L."/>
            <person name="Barry K."/>
            <person name="Choi C."/>
            <person name="Clum A."/>
            <person name="Coughlan A.Y."/>
            <person name="Deshpande S."/>
            <person name="Douglass A.P."/>
            <person name="Hanson S.J."/>
            <person name="Klenk H.-P."/>
            <person name="LaButti K."/>
            <person name="Lapidus A."/>
            <person name="Lindquist E."/>
            <person name="Lipzen A."/>
            <person name="Meier-kolthoff J.P."/>
            <person name="Ohm R.A."/>
            <person name="Otillar R.P."/>
            <person name="Pangilinan J."/>
            <person name="Peng Y."/>
            <person name="Rokas A."/>
            <person name="Rosa C.A."/>
            <person name="Scheuner C."/>
            <person name="Sibirny A.A."/>
            <person name="Slot J.C."/>
            <person name="Stielow J.B."/>
            <person name="Sun H."/>
            <person name="Kurtzman C.P."/>
            <person name="Blackwell M."/>
            <person name="Grigoriev I.V."/>
            <person name="Jeffries T.W."/>
        </authorList>
    </citation>
    <scope>NUCLEOTIDE SEQUENCE [LARGE SCALE GENOMIC DNA]</scope>
    <source>
        <strain evidence="2 3">NRRL YB-4993</strain>
    </source>
</reference>
<dbReference type="AlphaFoldDB" id="A0A1A0HA62"/>
<evidence type="ECO:0008006" key="4">
    <source>
        <dbReference type="Google" id="ProtNLM"/>
    </source>
</evidence>
<keyword evidence="3" id="KW-1185">Reference proteome</keyword>
<dbReference type="RefSeq" id="XP_018711285.1">
    <property type="nucleotide sequence ID" value="XM_018855247.1"/>
</dbReference>
<comment type="caution">
    <text evidence="2">The sequence shown here is derived from an EMBL/GenBank/DDBJ whole genome shotgun (WGS) entry which is preliminary data.</text>
</comment>
<gene>
    <name evidence="2" type="ORF">METBIDRAFT_230331</name>
</gene>
<sequence length="302" mass="33786">MRGSEDDWWFKFQNDKPGIPQAQVPGENRADDQSKRTLVKRFLHSLMYKVKERVDPPRNFSLNTLKASASVSGTMLKQLDQSLLISRSQLTNRRILCVAGLPATTSMATTMSLVCGGGLEKVVFHDGHSPTVEVHFLSPESAHKFHEYSERLPLLAINGYPLSVTWAKPTRGLPAGHAPLASYVAEEVEGYRASRVIVLTRPVPKRQTDTAASRGYPDARDNYSADLNIEKVKWDFVQFGGIVEVMPMILSKLSISIQYTDIRSAILAMHTLSQKSSLLYSKYSLWSAKYVRDVTNRPCLTV</sequence>
<dbReference type="InterPro" id="IPR035979">
    <property type="entry name" value="RBD_domain_sf"/>
</dbReference>
<evidence type="ECO:0000313" key="3">
    <source>
        <dbReference type="Proteomes" id="UP000092555"/>
    </source>
</evidence>
<dbReference type="SUPFAM" id="SSF54928">
    <property type="entry name" value="RNA-binding domain, RBD"/>
    <property type="match status" value="1"/>
</dbReference>
<dbReference type="GO" id="GO:0003676">
    <property type="term" value="F:nucleic acid binding"/>
    <property type="evidence" value="ECO:0007669"/>
    <property type="project" value="InterPro"/>
</dbReference>
<dbReference type="STRING" id="869754.A0A1A0HA62"/>
<evidence type="ECO:0000256" key="1">
    <source>
        <dbReference type="SAM" id="MobiDB-lite"/>
    </source>
</evidence>
<dbReference type="EMBL" id="LXTC01000004">
    <property type="protein sequence ID" value="OBA20763.1"/>
    <property type="molecule type" value="Genomic_DNA"/>
</dbReference>
<organism evidence="2 3">
    <name type="scientific">Metschnikowia bicuspidata var. bicuspidata NRRL YB-4993</name>
    <dbReference type="NCBI Taxonomy" id="869754"/>
    <lineage>
        <taxon>Eukaryota</taxon>
        <taxon>Fungi</taxon>
        <taxon>Dikarya</taxon>
        <taxon>Ascomycota</taxon>
        <taxon>Saccharomycotina</taxon>
        <taxon>Pichiomycetes</taxon>
        <taxon>Metschnikowiaceae</taxon>
        <taxon>Metschnikowia</taxon>
    </lineage>
</organism>
<evidence type="ECO:0000313" key="2">
    <source>
        <dbReference type="EMBL" id="OBA20763.1"/>
    </source>
</evidence>
<protein>
    <recommendedName>
        <fullName evidence="4">RRM domain-containing protein</fullName>
    </recommendedName>
</protein>
<name>A0A1A0HA62_9ASCO</name>
<dbReference type="OrthoDB" id="4073963at2759"/>
<accession>A0A1A0HA62</accession>
<dbReference type="Proteomes" id="UP000092555">
    <property type="component" value="Unassembled WGS sequence"/>
</dbReference>
<dbReference type="GeneID" id="30028223"/>
<feature type="region of interest" description="Disordered" evidence="1">
    <location>
        <begin position="13"/>
        <end position="33"/>
    </location>
</feature>